<evidence type="ECO:0000256" key="2">
    <source>
        <dbReference type="ARBA" id="ARBA00009749"/>
    </source>
</evidence>
<dbReference type="NCBIfam" id="TIGR00400">
    <property type="entry name" value="mgtE"/>
    <property type="match status" value="1"/>
</dbReference>
<dbReference type="OrthoDB" id="9790355at2"/>
<evidence type="ECO:0000256" key="6">
    <source>
        <dbReference type="ARBA" id="ARBA00022989"/>
    </source>
</evidence>
<dbReference type="RefSeq" id="WP_072695785.1">
    <property type="nucleotide sequence ID" value="NZ_FRDI01000002.1"/>
</dbReference>
<dbReference type="SMART" id="SM00116">
    <property type="entry name" value="CBS"/>
    <property type="match status" value="2"/>
</dbReference>
<accession>A0A1M7RXG5</accession>
<feature type="transmembrane region" description="Helical" evidence="9">
    <location>
        <begin position="370"/>
        <end position="391"/>
    </location>
</feature>
<evidence type="ECO:0000256" key="1">
    <source>
        <dbReference type="ARBA" id="ARBA00004141"/>
    </source>
</evidence>
<dbReference type="AlphaFoldDB" id="A0A1M7RXG5"/>
<comment type="subunit">
    <text evidence="9">Homodimer.</text>
</comment>
<keyword evidence="8" id="KW-0129">CBS domain</keyword>
<dbReference type="Gene3D" id="3.10.580.10">
    <property type="entry name" value="CBS-domain"/>
    <property type="match status" value="1"/>
</dbReference>
<dbReference type="SMART" id="SM00924">
    <property type="entry name" value="MgtE_N"/>
    <property type="match status" value="1"/>
</dbReference>
<dbReference type="InterPro" id="IPR006667">
    <property type="entry name" value="SLC41_membr_dom"/>
</dbReference>
<dbReference type="SUPFAM" id="SSF158791">
    <property type="entry name" value="MgtE N-terminal domain-like"/>
    <property type="match status" value="1"/>
</dbReference>
<dbReference type="Pfam" id="PF00571">
    <property type="entry name" value="CBS"/>
    <property type="match status" value="2"/>
</dbReference>
<dbReference type="Pfam" id="PF01769">
    <property type="entry name" value="MgtE"/>
    <property type="match status" value="1"/>
</dbReference>
<dbReference type="PANTHER" id="PTHR43773:SF1">
    <property type="entry name" value="MAGNESIUM TRANSPORTER MGTE"/>
    <property type="match status" value="1"/>
</dbReference>
<dbReference type="GO" id="GO:0046872">
    <property type="term" value="F:metal ion binding"/>
    <property type="evidence" value="ECO:0007669"/>
    <property type="project" value="UniProtKB-KW"/>
</dbReference>
<comment type="function">
    <text evidence="9">Acts as a magnesium transporter.</text>
</comment>
<dbReference type="GO" id="GO:0015095">
    <property type="term" value="F:magnesium ion transmembrane transporter activity"/>
    <property type="evidence" value="ECO:0007669"/>
    <property type="project" value="UniProtKB-UniRule"/>
</dbReference>
<dbReference type="InterPro" id="IPR006669">
    <property type="entry name" value="MgtE_transporter"/>
</dbReference>
<evidence type="ECO:0000259" key="10">
    <source>
        <dbReference type="PROSITE" id="PS51371"/>
    </source>
</evidence>
<evidence type="ECO:0000313" key="12">
    <source>
        <dbReference type="Proteomes" id="UP000186469"/>
    </source>
</evidence>
<keyword evidence="4 9" id="KW-0812">Transmembrane</keyword>
<evidence type="ECO:0000256" key="3">
    <source>
        <dbReference type="ARBA" id="ARBA00022448"/>
    </source>
</evidence>
<evidence type="ECO:0000256" key="9">
    <source>
        <dbReference type="RuleBase" id="RU362011"/>
    </source>
</evidence>
<dbReference type="CDD" id="cd04606">
    <property type="entry name" value="CBS_pair_Mg_transporter"/>
    <property type="match status" value="1"/>
</dbReference>
<sequence length="458" mass="50419">MADLNNIPNEEKNKVIPKTQNYSSSDCLQEFNDVSEIEYSHAADLAEHLETLSLEKQLCLLTRLPVSEAAEAVAELEEHARIDILENIDPDLAASLLSEMSPDDAADVLDELEEAHRDHILDNIDADDAEDIRHLMAFDPDTAGGIMNIEILILEDYINVDDAITKMRSEIEDKEVPYYGYVVDESDKLVGVISLRELLVAKHGTLIKDIIKEQNLITVTFDVAKEEVAKLLSHYNFMAMPVVDKEGRLMGVITHDDIIDVITELASEDLLSMVGAGYSESVDTPWKESVKMRLPWLMMNMITSSVSAYVVYLFDGTIAQMALLAVLMPMVANQAGNTGQQALAVMIRELATTRFETKRAWFAVLREGKIGFSSGMILGFVISFVVGFIFSNYALGFVMGAALILDMLLGALAGASIPLILKSLGRDPAQASSIFLTMITDSAGFFVFLGFASLFLLS</sequence>
<evidence type="ECO:0000313" key="11">
    <source>
        <dbReference type="EMBL" id="SHN50999.1"/>
    </source>
</evidence>
<dbReference type="Pfam" id="PF03448">
    <property type="entry name" value="MgtE_N"/>
    <property type="match status" value="1"/>
</dbReference>
<dbReference type="Proteomes" id="UP000186469">
    <property type="component" value="Unassembled WGS sequence"/>
</dbReference>
<keyword evidence="12" id="KW-1185">Reference proteome</keyword>
<comment type="caution">
    <text evidence="9">Lacks conserved residue(s) required for the propagation of feature annotation.</text>
</comment>
<dbReference type="SUPFAM" id="SSF54631">
    <property type="entry name" value="CBS-domain pair"/>
    <property type="match status" value="1"/>
</dbReference>
<dbReference type="Gene3D" id="1.10.357.20">
    <property type="entry name" value="SLC41 divalent cation transporters, integral membrane domain"/>
    <property type="match status" value="1"/>
</dbReference>
<dbReference type="EMBL" id="FRDI01000002">
    <property type="protein sequence ID" value="SHN50999.1"/>
    <property type="molecule type" value="Genomic_DNA"/>
</dbReference>
<reference evidence="11 12" key="1">
    <citation type="submission" date="2016-12" db="EMBL/GenBank/DDBJ databases">
        <authorList>
            <person name="Song W.-J."/>
            <person name="Kurnit D.M."/>
        </authorList>
    </citation>
    <scope>NUCLEOTIDE SEQUENCE [LARGE SCALE GENOMIC DNA]</scope>
    <source>
        <strain evidence="11 12">DSM 11393</strain>
    </source>
</reference>
<dbReference type="InterPro" id="IPR038076">
    <property type="entry name" value="MgtE_N_sf"/>
</dbReference>
<feature type="transmembrane region" description="Helical" evidence="9">
    <location>
        <begin position="397"/>
        <end position="421"/>
    </location>
</feature>
<keyword evidence="6 9" id="KW-1133">Transmembrane helix</keyword>
<keyword evidence="5 9" id="KW-0460">Magnesium</keyword>
<dbReference type="PROSITE" id="PS51371">
    <property type="entry name" value="CBS"/>
    <property type="match status" value="1"/>
</dbReference>
<dbReference type="InterPro" id="IPR046342">
    <property type="entry name" value="CBS_dom_sf"/>
</dbReference>
<dbReference type="SUPFAM" id="SSF161093">
    <property type="entry name" value="MgtE membrane domain-like"/>
    <property type="match status" value="1"/>
</dbReference>
<keyword evidence="9" id="KW-1003">Cell membrane</keyword>
<dbReference type="PANTHER" id="PTHR43773">
    <property type="entry name" value="MAGNESIUM TRANSPORTER MGTE"/>
    <property type="match status" value="1"/>
</dbReference>
<feature type="transmembrane region" description="Helical" evidence="9">
    <location>
        <begin position="433"/>
        <end position="457"/>
    </location>
</feature>
<evidence type="ECO:0000256" key="4">
    <source>
        <dbReference type="ARBA" id="ARBA00022692"/>
    </source>
</evidence>
<evidence type="ECO:0000256" key="5">
    <source>
        <dbReference type="ARBA" id="ARBA00022842"/>
    </source>
</evidence>
<gene>
    <name evidence="11" type="ORF">SAMN02745728_00308</name>
</gene>
<dbReference type="Gene3D" id="1.25.60.10">
    <property type="entry name" value="MgtE N-terminal domain-like"/>
    <property type="match status" value="1"/>
</dbReference>
<dbReference type="STRING" id="1121455.SAMN02745728_00308"/>
<evidence type="ECO:0000256" key="7">
    <source>
        <dbReference type="ARBA" id="ARBA00023136"/>
    </source>
</evidence>
<keyword evidence="9" id="KW-0479">Metal-binding</keyword>
<protein>
    <recommendedName>
        <fullName evidence="9">Magnesium transporter MgtE</fullName>
    </recommendedName>
</protein>
<keyword evidence="7 9" id="KW-0472">Membrane</keyword>
<dbReference type="InterPro" id="IPR000644">
    <property type="entry name" value="CBS_dom"/>
</dbReference>
<comment type="subcellular location">
    <subcellularLocation>
        <location evidence="9">Cell membrane</location>
        <topology evidence="9">Multi-pass membrane protein</topology>
    </subcellularLocation>
    <subcellularLocation>
        <location evidence="1">Membrane</location>
        <topology evidence="1">Multi-pass membrane protein</topology>
    </subcellularLocation>
</comment>
<dbReference type="InterPro" id="IPR006668">
    <property type="entry name" value="Mg_transptr_MgtE_intracell_dom"/>
</dbReference>
<feature type="domain" description="CBS" evidence="10">
    <location>
        <begin position="210"/>
        <end position="270"/>
    </location>
</feature>
<organism evidence="11 12">
    <name type="scientific">Desulfovibrio litoralis DSM 11393</name>
    <dbReference type="NCBI Taxonomy" id="1121455"/>
    <lineage>
        <taxon>Bacteria</taxon>
        <taxon>Pseudomonadati</taxon>
        <taxon>Thermodesulfobacteriota</taxon>
        <taxon>Desulfovibrionia</taxon>
        <taxon>Desulfovibrionales</taxon>
        <taxon>Desulfovibrionaceae</taxon>
        <taxon>Desulfovibrio</taxon>
    </lineage>
</organism>
<name>A0A1M7RXG5_9BACT</name>
<proteinExistence type="inferred from homology"/>
<keyword evidence="3 9" id="KW-0813">Transport</keyword>
<dbReference type="GO" id="GO:0005886">
    <property type="term" value="C:plasma membrane"/>
    <property type="evidence" value="ECO:0007669"/>
    <property type="project" value="UniProtKB-SubCell"/>
</dbReference>
<comment type="similarity">
    <text evidence="2 9">Belongs to the SLC41A transporter family.</text>
</comment>
<dbReference type="InterPro" id="IPR036739">
    <property type="entry name" value="SLC41_membr_dom_sf"/>
</dbReference>
<evidence type="ECO:0000256" key="8">
    <source>
        <dbReference type="PROSITE-ProRule" id="PRU00703"/>
    </source>
</evidence>